<protein>
    <submittedName>
        <fullName evidence="2">Putative amidase domain-containing protein</fullName>
    </submittedName>
</protein>
<organism evidence="2 3">
    <name type="scientific">Clostridium grantii DSM 8605</name>
    <dbReference type="NCBI Taxonomy" id="1121316"/>
    <lineage>
        <taxon>Bacteria</taxon>
        <taxon>Bacillati</taxon>
        <taxon>Bacillota</taxon>
        <taxon>Clostridia</taxon>
        <taxon>Eubacteriales</taxon>
        <taxon>Clostridiaceae</taxon>
        <taxon>Clostridium</taxon>
    </lineage>
</organism>
<dbReference type="Pfam" id="PF12671">
    <property type="entry name" value="Amidase_6"/>
    <property type="match status" value="1"/>
</dbReference>
<evidence type="ECO:0000313" key="2">
    <source>
        <dbReference type="EMBL" id="SHH82539.1"/>
    </source>
</evidence>
<evidence type="ECO:0000313" key="3">
    <source>
        <dbReference type="Proteomes" id="UP000184447"/>
    </source>
</evidence>
<accession>A0A1M5W4P0</accession>
<proteinExistence type="predicted"/>
<dbReference type="EMBL" id="FQXM01000015">
    <property type="protein sequence ID" value="SHH82539.1"/>
    <property type="molecule type" value="Genomic_DNA"/>
</dbReference>
<dbReference type="AlphaFoldDB" id="A0A1M5W4P0"/>
<keyword evidence="3" id="KW-1185">Reference proteome</keyword>
<feature type="domain" description="Putative amidase" evidence="1">
    <location>
        <begin position="11"/>
        <end position="194"/>
    </location>
</feature>
<dbReference type="InterPro" id="IPR024301">
    <property type="entry name" value="Amidase_6"/>
</dbReference>
<dbReference type="RefSeq" id="WP_242950683.1">
    <property type="nucleotide sequence ID" value="NZ_FQXM01000015.1"/>
</dbReference>
<dbReference type="STRING" id="1121316.SAMN02745207_02670"/>
<dbReference type="PANTHER" id="PTHR40032:SF1">
    <property type="entry name" value="EXPORTED PROTEIN"/>
    <property type="match status" value="1"/>
</dbReference>
<reference evidence="2 3" key="1">
    <citation type="submission" date="2016-11" db="EMBL/GenBank/DDBJ databases">
        <authorList>
            <person name="Jaros S."/>
            <person name="Januszkiewicz K."/>
            <person name="Wedrychowicz H."/>
        </authorList>
    </citation>
    <scope>NUCLEOTIDE SEQUENCE [LARGE SCALE GENOMIC DNA]</scope>
    <source>
        <strain evidence="2 3">DSM 8605</strain>
    </source>
</reference>
<gene>
    <name evidence="2" type="ORF">SAMN02745207_02670</name>
</gene>
<name>A0A1M5W4P0_9CLOT</name>
<evidence type="ECO:0000259" key="1">
    <source>
        <dbReference type="Pfam" id="PF12671"/>
    </source>
</evidence>
<dbReference type="PANTHER" id="PTHR40032">
    <property type="entry name" value="EXPORTED PROTEIN-RELATED"/>
    <property type="match status" value="1"/>
</dbReference>
<sequence length="200" mass="23779">MKYNLQDELIQYDRKKAVEYAKYYALTPNIKEYPYYEDHDCANFVSQCIKAGGIKFRGNEWDDLDSWFSNTNKANELSRVSLTWRGARYFRRYWGNENGLGNNKAFKYIEIISSDVLDNFQDIYSFLKVGDVIQYGKKSNNYTPNHTQIIINKTYNSSYNISDLYMAQHSANRIYISLYEYISNFKDKDRKIYLYKIIGD</sequence>
<dbReference type="Proteomes" id="UP000184447">
    <property type="component" value="Unassembled WGS sequence"/>
</dbReference>